<evidence type="ECO:0000256" key="1">
    <source>
        <dbReference type="SAM" id="MobiDB-lite"/>
    </source>
</evidence>
<feature type="region of interest" description="Disordered" evidence="1">
    <location>
        <begin position="75"/>
        <end position="96"/>
    </location>
</feature>
<feature type="compositionally biased region" description="Basic residues" evidence="1">
    <location>
        <begin position="272"/>
        <end position="291"/>
    </location>
</feature>
<gene>
    <name evidence="2" type="ORF">AVDCRST_MAG54-2853</name>
</gene>
<feature type="compositionally biased region" description="Basic residues" evidence="1">
    <location>
        <begin position="125"/>
        <end position="143"/>
    </location>
</feature>
<feature type="region of interest" description="Disordered" evidence="1">
    <location>
        <begin position="411"/>
        <end position="432"/>
    </location>
</feature>
<name>A0A6J4J5F3_9PSEU</name>
<dbReference type="EMBL" id="CADCTH010000363">
    <property type="protein sequence ID" value="CAA9268374.1"/>
    <property type="molecule type" value="Genomic_DNA"/>
</dbReference>
<accession>A0A6J4J5F3</accession>
<feature type="compositionally biased region" description="Basic residues" evidence="1">
    <location>
        <begin position="81"/>
        <end position="94"/>
    </location>
</feature>
<feature type="compositionally biased region" description="Basic and acidic residues" evidence="1">
    <location>
        <begin position="212"/>
        <end position="230"/>
    </location>
</feature>
<reference evidence="2" key="1">
    <citation type="submission" date="2020-02" db="EMBL/GenBank/DDBJ databases">
        <authorList>
            <person name="Meier V. D."/>
        </authorList>
    </citation>
    <scope>NUCLEOTIDE SEQUENCE</scope>
    <source>
        <strain evidence="2">AVDCRST_MAG54</strain>
    </source>
</reference>
<feature type="compositionally biased region" description="Basic and acidic residues" evidence="1">
    <location>
        <begin position="327"/>
        <end position="342"/>
    </location>
</feature>
<feature type="non-terminal residue" evidence="2">
    <location>
        <position position="432"/>
    </location>
</feature>
<feature type="region of interest" description="Disordered" evidence="1">
    <location>
        <begin position="120"/>
        <end position="151"/>
    </location>
</feature>
<feature type="non-terminal residue" evidence="2">
    <location>
        <position position="1"/>
    </location>
</feature>
<feature type="compositionally biased region" description="Basic and acidic residues" evidence="1">
    <location>
        <begin position="415"/>
        <end position="432"/>
    </location>
</feature>
<feature type="region of interest" description="Disordered" evidence="1">
    <location>
        <begin position="271"/>
        <end position="296"/>
    </location>
</feature>
<proteinExistence type="predicted"/>
<protein>
    <submittedName>
        <fullName evidence="2">L-Proline/Glycine betaine transporter ProP</fullName>
    </submittedName>
</protein>
<feature type="region of interest" description="Disordered" evidence="1">
    <location>
        <begin position="322"/>
        <end position="343"/>
    </location>
</feature>
<dbReference type="AlphaFoldDB" id="A0A6J4J5F3"/>
<sequence>EPGVRIDEYRAPPTTGPHARGGQHRQRGRVVRLDDLRDVRRLLLVAVLRQEQPDARTDRDDEHLRARVLLPAAGRGDPRAARRPARTQVRHARHDHADGGRFAAHRRAADLLGGRLARPDPAAARAHRPGALARRRGLQRQRVPRRDRPAEPPRALLELLLHLHRHGAAGRVAARPAAHDHAQPARARDVRLAHRVRRRRRAGHRGALPAPDARRDRAVRGERREGEGHQEPAAPDAHALPALGAAALRLHAALDALLLHVLQRADPVRGAVPRRRGQRRVPRAVHRHGGVHPRPVPLRRAGRQIRAQATDAGVVGGVRAAHGAPEPADHRTSTTDQPDHRVLGGPRALLGVLLDRARDHERDLPDRAPRPGHRCLVQPHGRDLRRHRAAADRGPVRRGPARPLLLVRLRRRAGRVPDHPDAARDQGPRADV</sequence>
<feature type="region of interest" description="Disordered" evidence="1">
    <location>
        <begin position="197"/>
        <end position="237"/>
    </location>
</feature>
<feature type="compositionally biased region" description="Basic and acidic residues" evidence="1">
    <location>
        <begin position="1"/>
        <end position="10"/>
    </location>
</feature>
<organism evidence="2">
    <name type="scientific">uncultured Actinomycetospora sp</name>
    <dbReference type="NCBI Taxonomy" id="1135996"/>
    <lineage>
        <taxon>Bacteria</taxon>
        <taxon>Bacillati</taxon>
        <taxon>Actinomycetota</taxon>
        <taxon>Actinomycetes</taxon>
        <taxon>Pseudonocardiales</taxon>
        <taxon>Pseudonocardiaceae</taxon>
        <taxon>Actinomycetospora</taxon>
        <taxon>environmental samples</taxon>
    </lineage>
</organism>
<feature type="region of interest" description="Disordered" evidence="1">
    <location>
        <begin position="1"/>
        <end position="27"/>
    </location>
</feature>
<evidence type="ECO:0000313" key="2">
    <source>
        <dbReference type="EMBL" id="CAA9268374.1"/>
    </source>
</evidence>